<feature type="domain" description="4Fe-4S ferredoxin-type" evidence="4">
    <location>
        <begin position="48"/>
        <end position="78"/>
    </location>
</feature>
<dbReference type="GO" id="GO:0046872">
    <property type="term" value="F:metal ion binding"/>
    <property type="evidence" value="ECO:0007669"/>
    <property type="project" value="UniProtKB-KW"/>
</dbReference>
<dbReference type="EMBL" id="QZKI01000085">
    <property type="protein sequence ID" value="RJP69171.1"/>
    <property type="molecule type" value="Genomic_DNA"/>
</dbReference>
<dbReference type="PROSITE" id="PS51379">
    <property type="entry name" value="4FE4S_FER_2"/>
    <property type="match status" value="2"/>
</dbReference>
<organism evidence="5 6">
    <name type="scientific">Candidatus Abyssobacteria bacterium SURF_17</name>
    <dbReference type="NCBI Taxonomy" id="2093361"/>
    <lineage>
        <taxon>Bacteria</taxon>
        <taxon>Pseudomonadati</taxon>
        <taxon>Candidatus Hydrogenedentota</taxon>
        <taxon>Candidatus Abyssobacteria</taxon>
    </lineage>
</organism>
<keyword evidence="1" id="KW-0479">Metal-binding</keyword>
<evidence type="ECO:0000256" key="3">
    <source>
        <dbReference type="ARBA" id="ARBA00023014"/>
    </source>
</evidence>
<reference evidence="5 6" key="1">
    <citation type="journal article" date="2017" name="ISME J.">
        <title>Energy and carbon metabolisms in a deep terrestrial subsurface fluid microbial community.</title>
        <authorList>
            <person name="Momper L."/>
            <person name="Jungbluth S.P."/>
            <person name="Lee M.D."/>
            <person name="Amend J.P."/>
        </authorList>
    </citation>
    <scope>NUCLEOTIDE SEQUENCE [LARGE SCALE GENOMIC DNA]</scope>
    <source>
        <strain evidence="5">SURF_17</strain>
    </source>
</reference>
<evidence type="ECO:0000313" key="6">
    <source>
        <dbReference type="Proteomes" id="UP000285961"/>
    </source>
</evidence>
<evidence type="ECO:0000313" key="5">
    <source>
        <dbReference type="EMBL" id="RJP69171.1"/>
    </source>
</evidence>
<dbReference type="Pfam" id="PF13187">
    <property type="entry name" value="Fer4_9"/>
    <property type="match status" value="1"/>
</dbReference>
<comment type="caution">
    <text evidence="5">The sequence shown here is derived from an EMBL/GenBank/DDBJ whole genome shotgun (WGS) entry which is preliminary data.</text>
</comment>
<dbReference type="PROSITE" id="PS00198">
    <property type="entry name" value="4FE4S_FER_1"/>
    <property type="match status" value="1"/>
</dbReference>
<keyword evidence="3" id="KW-0411">Iron-sulfur</keyword>
<evidence type="ECO:0000256" key="2">
    <source>
        <dbReference type="ARBA" id="ARBA00023004"/>
    </source>
</evidence>
<dbReference type="GO" id="GO:0051536">
    <property type="term" value="F:iron-sulfur cluster binding"/>
    <property type="evidence" value="ECO:0007669"/>
    <property type="project" value="UniProtKB-KW"/>
</dbReference>
<proteinExistence type="predicted"/>
<dbReference type="InterPro" id="IPR017900">
    <property type="entry name" value="4Fe4S_Fe_S_CS"/>
</dbReference>
<dbReference type="AlphaFoldDB" id="A0A419EX05"/>
<sequence>MLPKITVDDGTCLGPHECGLCMKLCPMTVFIAGHTKVWKFRETDPKDYRVYARYYDQCVMCNKCVEACPVSAITITADEVASAAELLAEPMAEQPASLS</sequence>
<dbReference type="SUPFAM" id="SSF54862">
    <property type="entry name" value="4Fe-4S ferredoxins"/>
    <property type="match status" value="1"/>
</dbReference>
<accession>A0A419EX05</accession>
<name>A0A419EX05_9BACT</name>
<keyword evidence="2" id="KW-0408">Iron</keyword>
<dbReference type="Proteomes" id="UP000285961">
    <property type="component" value="Unassembled WGS sequence"/>
</dbReference>
<dbReference type="Gene3D" id="3.30.70.20">
    <property type="match status" value="1"/>
</dbReference>
<feature type="domain" description="4Fe-4S ferredoxin-type" evidence="4">
    <location>
        <begin position="3"/>
        <end position="35"/>
    </location>
</feature>
<evidence type="ECO:0000256" key="1">
    <source>
        <dbReference type="ARBA" id="ARBA00022723"/>
    </source>
</evidence>
<evidence type="ECO:0000259" key="4">
    <source>
        <dbReference type="PROSITE" id="PS51379"/>
    </source>
</evidence>
<gene>
    <name evidence="5" type="ORF">C4532_11415</name>
</gene>
<dbReference type="InterPro" id="IPR017896">
    <property type="entry name" value="4Fe4S_Fe-S-bd"/>
</dbReference>
<protein>
    <submittedName>
        <fullName evidence="5">4Fe-4S dicluster domain-containing protein</fullName>
    </submittedName>
</protein>